<dbReference type="PRINTS" id="PR00082">
    <property type="entry name" value="GLFDHDRGNASE"/>
</dbReference>
<dbReference type="SUPFAM" id="SSF53223">
    <property type="entry name" value="Aminoacid dehydrogenase-like, N-terminal domain"/>
    <property type="match status" value="1"/>
</dbReference>
<dbReference type="SMART" id="SM00839">
    <property type="entry name" value="ELFV_dehydrog"/>
    <property type="match status" value="1"/>
</dbReference>
<evidence type="ECO:0000256" key="6">
    <source>
        <dbReference type="ARBA" id="ARBA00047867"/>
    </source>
</evidence>
<comment type="catalytic activity">
    <reaction evidence="7">
        <text>L-glutamate + NADP(+) + H2O = 2-oxoglutarate + NH4(+) + NADPH + H(+)</text>
        <dbReference type="Rhea" id="RHEA:11612"/>
        <dbReference type="ChEBI" id="CHEBI:15377"/>
        <dbReference type="ChEBI" id="CHEBI:15378"/>
        <dbReference type="ChEBI" id="CHEBI:16810"/>
        <dbReference type="ChEBI" id="CHEBI:28938"/>
        <dbReference type="ChEBI" id="CHEBI:29985"/>
        <dbReference type="ChEBI" id="CHEBI:57783"/>
        <dbReference type="ChEBI" id="CHEBI:58349"/>
        <dbReference type="EC" id="1.4.1.3"/>
    </reaction>
</comment>
<protein>
    <recommendedName>
        <fullName evidence="3">glutamate dehydrogenase [NAD(P)(+)]</fullName>
        <ecNumber evidence="3">1.4.1.3</ecNumber>
    </recommendedName>
</protein>
<feature type="non-terminal residue" evidence="13">
    <location>
        <position position="1"/>
    </location>
</feature>
<feature type="active site" description="Proton donor" evidence="8">
    <location>
        <position position="146"/>
    </location>
</feature>
<evidence type="ECO:0000256" key="7">
    <source>
        <dbReference type="ARBA" id="ARBA00048577"/>
    </source>
</evidence>
<evidence type="ECO:0000256" key="4">
    <source>
        <dbReference type="ARBA" id="ARBA00023002"/>
    </source>
</evidence>
<accession>A0A0G4IZ80</accession>
<feature type="site" description="Important for catalysis" evidence="10">
    <location>
        <position position="188"/>
    </location>
</feature>
<feature type="binding site" evidence="9">
    <location>
        <position position="134"/>
    </location>
    <ligand>
        <name>substrate</name>
    </ligand>
</feature>
<evidence type="ECO:0000256" key="2">
    <source>
        <dbReference type="ARBA" id="ARBA00006382"/>
    </source>
</evidence>
<dbReference type="FunFam" id="3.40.50.720:FF:000100">
    <property type="entry name" value="Glutamate dehydrogenase 1, mitochondrial"/>
    <property type="match status" value="1"/>
</dbReference>
<feature type="binding site" evidence="9">
    <location>
        <position position="110"/>
    </location>
    <ligand>
        <name>substrate</name>
    </ligand>
</feature>
<gene>
    <name evidence="13" type="ORF">PBRA_001682</name>
</gene>
<organism evidence="13 14">
    <name type="scientific">Plasmodiophora brassicae</name>
    <name type="common">Clubroot disease agent</name>
    <dbReference type="NCBI Taxonomy" id="37360"/>
    <lineage>
        <taxon>Eukaryota</taxon>
        <taxon>Sar</taxon>
        <taxon>Rhizaria</taxon>
        <taxon>Endomyxa</taxon>
        <taxon>Phytomyxea</taxon>
        <taxon>Plasmodiophorida</taxon>
        <taxon>Plasmodiophoridae</taxon>
        <taxon>Plasmodiophora</taxon>
    </lineage>
</organism>
<reference evidence="13 14" key="1">
    <citation type="submission" date="2015-02" db="EMBL/GenBank/DDBJ databases">
        <authorList>
            <person name="Chooi Y.-H."/>
        </authorList>
    </citation>
    <scope>NUCLEOTIDE SEQUENCE [LARGE SCALE GENOMIC DNA]</scope>
    <source>
        <strain evidence="13">E3</strain>
    </source>
</reference>
<proteinExistence type="inferred from homology"/>
<feature type="binding site" evidence="9">
    <location>
        <position position="403"/>
    </location>
    <ligand>
        <name>substrate</name>
    </ligand>
</feature>
<keyword evidence="4 11" id="KW-0560">Oxidoreductase</keyword>
<evidence type="ECO:0000256" key="11">
    <source>
        <dbReference type="RuleBase" id="RU004417"/>
    </source>
</evidence>
<dbReference type="InterPro" id="IPR036291">
    <property type="entry name" value="NAD(P)-bd_dom_sf"/>
</dbReference>
<keyword evidence="5" id="KW-0496">Mitochondrion</keyword>
<feature type="binding site" evidence="9">
    <location>
        <position position="234"/>
    </location>
    <ligand>
        <name>NAD(+)</name>
        <dbReference type="ChEBI" id="CHEBI:57540"/>
    </ligand>
</feature>
<evidence type="ECO:0000313" key="13">
    <source>
        <dbReference type="EMBL" id="CEP00628.1"/>
    </source>
</evidence>
<dbReference type="SUPFAM" id="SSF51735">
    <property type="entry name" value="NAD(P)-binding Rossmann-fold domains"/>
    <property type="match status" value="1"/>
</dbReference>
<feature type="domain" description="Glutamate/phenylalanine/leucine/valine/L-tryptophan dehydrogenase C-terminal" evidence="12">
    <location>
        <begin position="227"/>
        <end position="513"/>
    </location>
</feature>
<dbReference type="Proteomes" id="UP000039324">
    <property type="component" value="Unassembled WGS sequence"/>
</dbReference>
<feature type="binding site" evidence="9">
    <location>
        <position position="273"/>
    </location>
    <ligand>
        <name>NAD(+)</name>
        <dbReference type="ChEBI" id="CHEBI:57540"/>
    </ligand>
</feature>
<dbReference type="InterPro" id="IPR033922">
    <property type="entry name" value="NAD_bind_Glu_DH"/>
</dbReference>
<dbReference type="Pfam" id="PF00208">
    <property type="entry name" value="ELFV_dehydrog"/>
    <property type="match status" value="1"/>
</dbReference>
<dbReference type="InterPro" id="IPR014362">
    <property type="entry name" value="Glu_DH"/>
</dbReference>
<dbReference type="PIRSF" id="PIRSF000185">
    <property type="entry name" value="Glu_DH"/>
    <property type="match status" value="1"/>
</dbReference>
<evidence type="ECO:0000313" key="14">
    <source>
        <dbReference type="Proteomes" id="UP000039324"/>
    </source>
</evidence>
<dbReference type="OrthoDB" id="6718861at2759"/>
<dbReference type="InterPro" id="IPR033524">
    <property type="entry name" value="Glu/Leu/Phe/Val_DH_AS"/>
</dbReference>
<dbReference type="GO" id="GO:0005739">
    <property type="term" value="C:mitochondrion"/>
    <property type="evidence" value="ECO:0007669"/>
    <property type="project" value="UniProtKB-SubCell"/>
</dbReference>
<dbReference type="InterPro" id="IPR046346">
    <property type="entry name" value="Aminoacid_DH-like_N_sf"/>
</dbReference>
<dbReference type="Gene3D" id="3.40.50.10860">
    <property type="entry name" value="Leucine Dehydrogenase, chain A, domain 1"/>
    <property type="match status" value="1"/>
</dbReference>
<sequence>PGVNRDVPPIHFSGCVSSHPTRRFIAPTLHRQHRRRQRAWVRRKEIVPLDGVLAYFDTAAEYTDVDEGQLAVIRACDTVFQFTIPIKRNGKVEVCTAFRAQHSRHRLPCKGGIRFSPEVDINETMALAMLMTFKCAVVDVPFGGAKGGVMIDPKEHSTYELEKITRAFTLALCKANSIGPGVDVPAPDVGTGPREMSWIRDTYQAFHYLDVNSSACVTGKPLQQGGVRGRVEATGLGVFFGLRNLLQREEEMHALGLKPGVHGKQVIVQGFGNVGRHTAKFFHEAGAKVIVLIERDGYLHNPDGIDITALWEYEKSNGTIMGFPGATTVNGNQEEALCMKCDVLIPAALERQITSKNANDIQAKIIGEAANGPTSPTADRICEERGIVIVPDLFLNAGGVVVSYFEWLKNLSHVRFGRLSRRFDEHRGNAVAEAFDEVCDGNPLSKTLRKRQACTQIVTGATEADFSRSGLEDTMHDAFDEIVATAKKHGITYRTAAFVNAINKIAGNATVTVAWRHY</sequence>
<dbReference type="Gene3D" id="3.40.50.720">
    <property type="entry name" value="NAD(P)-binding Rossmann-like Domain"/>
    <property type="match status" value="1"/>
</dbReference>
<dbReference type="InterPro" id="IPR006095">
    <property type="entry name" value="Glu/Leu/Phe/Val/Trp_DH"/>
</dbReference>
<dbReference type="EC" id="1.4.1.3" evidence="3"/>
<comment type="similarity">
    <text evidence="2 11">Belongs to the Glu/Leu/Phe/Val dehydrogenases family.</text>
</comment>
<dbReference type="GO" id="GO:0004352">
    <property type="term" value="F:glutamate dehydrogenase (NAD+) activity"/>
    <property type="evidence" value="ECO:0007669"/>
    <property type="project" value="TreeGrafter"/>
</dbReference>
<evidence type="ECO:0000256" key="1">
    <source>
        <dbReference type="ARBA" id="ARBA00004173"/>
    </source>
</evidence>
<dbReference type="GO" id="GO:0006538">
    <property type="term" value="P:L-glutamate catabolic process"/>
    <property type="evidence" value="ECO:0007669"/>
    <property type="project" value="TreeGrafter"/>
</dbReference>
<keyword evidence="14" id="KW-1185">Reference proteome</keyword>
<comment type="catalytic activity">
    <reaction evidence="6">
        <text>L-glutamate + NAD(+) + H2O = 2-oxoglutarate + NH4(+) + NADH + H(+)</text>
        <dbReference type="Rhea" id="RHEA:15133"/>
        <dbReference type="ChEBI" id="CHEBI:15377"/>
        <dbReference type="ChEBI" id="CHEBI:15378"/>
        <dbReference type="ChEBI" id="CHEBI:16810"/>
        <dbReference type="ChEBI" id="CHEBI:28938"/>
        <dbReference type="ChEBI" id="CHEBI:29985"/>
        <dbReference type="ChEBI" id="CHEBI:57540"/>
        <dbReference type="ChEBI" id="CHEBI:57945"/>
        <dbReference type="EC" id="1.4.1.3"/>
    </reaction>
</comment>
<evidence type="ECO:0000256" key="5">
    <source>
        <dbReference type="ARBA" id="ARBA00023128"/>
    </source>
</evidence>
<keyword evidence="9" id="KW-0547">Nucleotide-binding</keyword>
<evidence type="ECO:0000256" key="9">
    <source>
        <dbReference type="PIRSR" id="PIRSR000185-2"/>
    </source>
</evidence>
<dbReference type="OMA" id="WMVYKCA"/>
<dbReference type="STRING" id="37360.A0A0G4IZ80"/>
<dbReference type="AlphaFoldDB" id="A0A0G4IZ80"/>
<name>A0A0G4IZ80_PLABS</name>
<evidence type="ECO:0000256" key="10">
    <source>
        <dbReference type="PIRSR" id="PIRSR000185-3"/>
    </source>
</evidence>
<keyword evidence="9" id="KW-0520">NAD</keyword>
<evidence type="ECO:0000256" key="8">
    <source>
        <dbReference type="PIRSR" id="PIRSR000185-1"/>
    </source>
</evidence>
<dbReference type="PANTHER" id="PTHR11606">
    <property type="entry name" value="GLUTAMATE DEHYDROGENASE"/>
    <property type="match status" value="1"/>
</dbReference>
<dbReference type="PROSITE" id="PS00074">
    <property type="entry name" value="GLFV_DEHYDROGENASE"/>
    <property type="match status" value="1"/>
</dbReference>
<evidence type="ECO:0000259" key="12">
    <source>
        <dbReference type="SMART" id="SM00839"/>
    </source>
</evidence>
<dbReference type="Pfam" id="PF02812">
    <property type="entry name" value="ELFV_dehydrog_N"/>
    <property type="match status" value="1"/>
</dbReference>
<dbReference type="PANTHER" id="PTHR11606:SF13">
    <property type="entry name" value="GLUTAMATE DEHYDROGENASE 1, MITOCHONDRIAL"/>
    <property type="match status" value="1"/>
</dbReference>
<dbReference type="InterPro" id="IPR006097">
    <property type="entry name" value="Glu/Leu/Phe/Val/Trp_DH_dimer"/>
</dbReference>
<evidence type="ECO:0000256" key="3">
    <source>
        <dbReference type="ARBA" id="ARBA00012889"/>
    </source>
</evidence>
<dbReference type="CDD" id="cd01076">
    <property type="entry name" value="NAD_bind_1_Glu_DH"/>
    <property type="match status" value="1"/>
</dbReference>
<dbReference type="GO" id="GO:0000166">
    <property type="term" value="F:nucleotide binding"/>
    <property type="evidence" value="ECO:0007669"/>
    <property type="project" value="UniProtKB-KW"/>
</dbReference>
<comment type="subcellular location">
    <subcellularLocation>
        <location evidence="1">Mitochondrion</location>
    </subcellularLocation>
</comment>
<dbReference type="InterPro" id="IPR006096">
    <property type="entry name" value="Glu/Leu/Phe/Val/Trp_DH_C"/>
</dbReference>
<dbReference type="EMBL" id="CDSF01000101">
    <property type="protein sequence ID" value="CEP00628.1"/>
    <property type="molecule type" value="Genomic_DNA"/>
</dbReference>